<dbReference type="STRING" id="626887.J057_23105"/>
<accession>N6WZW3</accession>
<reference evidence="5 6" key="1">
    <citation type="journal article" date="2013" name="Genome Announc.">
        <title>Genome Sequence of the Polycyclic Aromatic Hydrocarbon-Degrading Bacterium Strain Marinobacter nanhaiticus D15-8WT.</title>
        <authorList>
            <person name="Cui Z."/>
            <person name="Gao W."/>
            <person name="Li Q."/>
            <person name="Xu G."/>
            <person name="Zheng L."/>
        </authorList>
    </citation>
    <scope>NUCLEOTIDE SEQUENCE [LARGE SCALE GENOMIC DNA]</scope>
    <source>
        <strain evidence="5 6">D15-8W</strain>
    </source>
</reference>
<dbReference type="InterPro" id="IPR024072">
    <property type="entry name" value="DHFR-like_dom_sf"/>
</dbReference>
<dbReference type="GO" id="GO:0009231">
    <property type="term" value="P:riboflavin biosynthetic process"/>
    <property type="evidence" value="ECO:0007669"/>
    <property type="project" value="InterPro"/>
</dbReference>
<comment type="pathway">
    <text evidence="1">Cofactor biosynthesis; riboflavin biosynthesis.</text>
</comment>
<dbReference type="AlphaFoldDB" id="N6WZW3"/>
<name>N6WZW3_9GAMM</name>
<gene>
    <name evidence="5" type="ORF">J057_23105</name>
</gene>
<dbReference type="PANTHER" id="PTHR38011">
    <property type="entry name" value="DIHYDROFOLATE REDUCTASE FAMILY PROTEIN (AFU_ORTHOLOGUE AFUA_8G06820)"/>
    <property type="match status" value="1"/>
</dbReference>
<dbReference type="InterPro" id="IPR050765">
    <property type="entry name" value="Riboflavin_Biosynth_HTPR"/>
</dbReference>
<feature type="domain" description="Bacterial bifunctional deaminase-reductase C-terminal" evidence="4">
    <location>
        <begin position="75"/>
        <end position="267"/>
    </location>
</feature>
<dbReference type="PANTHER" id="PTHR38011:SF7">
    <property type="entry name" value="2,5-DIAMINO-6-RIBOSYLAMINO-4(3H)-PYRIMIDINONE 5'-PHOSPHATE REDUCTASE"/>
    <property type="match status" value="1"/>
</dbReference>
<dbReference type="Pfam" id="PF01872">
    <property type="entry name" value="RibD_C"/>
    <property type="match status" value="1"/>
</dbReference>
<dbReference type="EMBL" id="APLQ01000014">
    <property type="protein sequence ID" value="ENO14333.1"/>
    <property type="molecule type" value="Genomic_DNA"/>
</dbReference>
<keyword evidence="3" id="KW-0560">Oxidoreductase</keyword>
<dbReference type="OrthoDB" id="2313602at2"/>
<dbReference type="PATRIC" id="fig|626887.3.peg.4619"/>
<dbReference type="InterPro" id="IPR002734">
    <property type="entry name" value="RibDG_C"/>
</dbReference>
<dbReference type="SUPFAM" id="SSF53597">
    <property type="entry name" value="Dihydrofolate reductase-like"/>
    <property type="match status" value="1"/>
</dbReference>
<evidence type="ECO:0000313" key="6">
    <source>
        <dbReference type="Proteomes" id="UP000013165"/>
    </source>
</evidence>
<proteinExistence type="predicted"/>
<protein>
    <submittedName>
        <fullName evidence="5">5-amino-6-(5-phosphoribosylamino)uracil reductase</fullName>
    </submittedName>
</protein>
<organism evidence="5 6">
    <name type="scientific">Marinobacter nanhaiticus D15-8W</name>
    <dbReference type="NCBI Taxonomy" id="626887"/>
    <lineage>
        <taxon>Bacteria</taxon>
        <taxon>Pseudomonadati</taxon>
        <taxon>Pseudomonadota</taxon>
        <taxon>Gammaproteobacteria</taxon>
        <taxon>Pseudomonadales</taxon>
        <taxon>Marinobacteraceae</taxon>
        <taxon>Marinobacter</taxon>
    </lineage>
</organism>
<comment type="caution">
    <text evidence="5">The sequence shown here is derived from an EMBL/GenBank/DDBJ whole genome shotgun (WGS) entry which is preliminary data.</text>
</comment>
<keyword evidence="2" id="KW-0521">NADP</keyword>
<keyword evidence="6" id="KW-1185">Reference proteome</keyword>
<dbReference type="HOGENOM" id="CLU_036590_4_0_6"/>
<dbReference type="eggNOG" id="COG1985">
    <property type="taxonomic scope" value="Bacteria"/>
</dbReference>
<dbReference type="Gene3D" id="3.40.430.10">
    <property type="entry name" value="Dihydrofolate Reductase, subunit A"/>
    <property type="match status" value="1"/>
</dbReference>
<evidence type="ECO:0000256" key="1">
    <source>
        <dbReference type="ARBA" id="ARBA00005104"/>
    </source>
</evidence>
<dbReference type="Proteomes" id="UP000013165">
    <property type="component" value="Unassembled WGS sequence"/>
</dbReference>
<evidence type="ECO:0000259" key="4">
    <source>
        <dbReference type="Pfam" id="PF01872"/>
    </source>
</evidence>
<evidence type="ECO:0000313" key="5">
    <source>
        <dbReference type="EMBL" id="ENO14333.1"/>
    </source>
</evidence>
<evidence type="ECO:0000256" key="2">
    <source>
        <dbReference type="ARBA" id="ARBA00022857"/>
    </source>
</evidence>
<sequence>MAAKRISFQDAWQLLLTTRASTIPGSVTLPMADVPLLTTLSDGLWTLHAEPADPTTAELIDCFMPFCHPARPSVVFAQVGQSLDGRIATVTGASHYINGEAGLDHLHRLRAMADIVVVGAGTVHADNPRLTVRRVDGPHPDRAVIDPRRRIDPDQAVFDMSSAPTYRLVAGAPNSEHELQVAPDGTPITPGAIVDALRARGYRRIFIEGGSQTVSSFLHAGCLDRLHLIVAPMIIGSGIPALQLPEIDQLDLALRPETKAYTLGSDYLFDMCLRAP</sequence>
<evidence type="ECO:0000256" key="3">
    <source>
        <dbReference type="ARBA" id="ARBA00023002"/>
    </source>
</evidence>
<dbReference type="GO" id="GO:0008703">
    <property type="term" value="F:5-amino-6-(5-phosphoribosylamino)uracil reductase activity"/>
    <property type="evidence" value="ECO:0007669"/>
    <property type="project" value="InterPro"/>
</dbReference>
<dbReference type="RefSeq" id="WP_004582553.1">
    <property type="nucleotide sequence ID" value="NZ_AP028878.1"/>
</dbReference>